<evidence type="ECO:0000313" key="4">
    <source>
        <dbReference type="EMBL" id="MBD6619719.1"/>
    </source>
</evidence>
<evidence type="ECO:0000313" key="5">
    <source>
        <dbReference type="Proteomes" id="UP001165986"/>
    </source>
</evidence>
<dbReference type="PANTHER" id="PTHR43397:SF1">
    <property type="entry name" value="ERGOTHIONEINE BIOSYNTHESIS PROTEIN 1"/>
    <property type="match status" value="1"/>
</dbReference>
<dbReference type="GO" id="GO:0032259">
    <property type="term" value="P:methylation"/>
    <property type="evidence" value="ECO:0007669"/>
    <property type="project" value="UniProtKB-KW"/>
</dbReference>
<dbReference type="RefSeq" id="WP_191760913.1">
    <property type="nucleotide sequence ID" value="NZ_VJXY01000046.1"/>
</dbReference>
<dbReference type="InterPro" id="IPR029063">
    <property type="entry name" value="SAM-dependent_MTases_sf"/>
</dbReference>
<gene>
    <name evidence="4" type="ORF">FNW02_28870</name>
</gene>
<accession>A0AA40T312</accession>
<evidence type="ECO:0000259" key="3">
    <source>
        <dbReference type="Pfam" id="PF10017"/>
    </source>
</evidence>
<evidence type="ECO:0000256" key="2">
    <source>
        <dbReference type="ARBA" id="ARBA00022679"/>
    </source>
</evidence>
<evidence type="ECO:0000256" key="1">
    <source>
        <dbReference type="ARBA" id="ARBA00022603"/>
    </source>
</evidence>
<dbReference type="Proteomes" id="UP001165986">
    <property type="component" value="Unassembled WGS sequence"/>
</dbReference>
<dbReference type="Gene3D" id="3.40.50.150">
    <property type="entry name" value="Vaccinia Virus protein VP39"/>
    <property type="match status" value="1"/>
</dbReference>
<dbReference type="GO" id="GO:0008168">
    <property type="term" value="F:methyltransferase activity"/>
    <property type="evidence" value="ECO:0007669"/>
    <property type="project" value="UniProtKB-KW"/>
</dbReference>
<dbReference type="AlphaFoldDB" id="A0AA40T312"/>
<dbReference type="Pfam" id="PF10017">
    <property type="entry name" value="Methyltransf_33"/>
    <property type="match status" value="1"/>
</dbReference>
<dbReference type="PANTHER" id="PTHR43397">
    <property type="entry name" value="ERGOTHIONEINE BIOSYNTHESIS PROTEIN 1"/>
    <property type="match status" value="1"/>
</dbReference>
<name>A0AA40T312_9NOST</name>
<keyword evidence="2" id="KW-0808">Transferase</keyword>
<feature type="domain" description="Histidine-specific methyltransferase SAM-dependent" evidence="3">
    <location>
        <begin position="281"/>
        <end position="589"/>
    </location>
</feature>
<proteinExistence type="predicted"/>
<dbReference type="InterPro" id="IPR019257">
    <property type="entry name" value="MeTrfase_dom"/>
</dbReference>
<keyword evidence="1" id="KW-0489">Methyltransferase</keyword>
<comment type="caution">
    <text evidence="4">The sequence shown here is derived from an EMBL/GenBank/DDBJ whole genome shotgun (WGS) entry which is preliminary data.</text>
</comment>
<reference evidence="4" key="1">
    <citation type="submission" date="2019-07" db="EMBL/GenBank/DDBJ databases">
        <title>Toxilogical consequences of a new and cryptic species of cyanobacteria (Komarekiella delphini-convector) recovered from the epidermis of a bottlenose dolphin and 1500 ft. in the air.</title>
        <authorList>
            <person name="Brown A.O."/>
            <person name="Dvorak P."/>
            <person name="Villanueva C.D."/>
            <person name="Foss A.J."/>
            <person name="Garvey A.D."/>
            <person name="Gibson Q.A."/>
            <person name="Johansen J.R."/>
            <person name="Casamatta D.A."/>
        </authorList>
    </citation>
    <scope>NUCLEOTIDE SEQUENCE</scope>
    <source>
        <strain evidence="4">SJRDD-AB1</strain>
    </source>
</reference>
<protein>
    <submittedName>
        <fullName evidence="4">XRE family transcriptional regulator</fullName>
    </submittedName>
</protein>
<dbReference type="EMBL" id="VJXY01000046">
    <property type="protein sequence ID" value="MBD6619719.1"/>
    <property type="molecule type" value="Genomic_DNA"/>
</dbReference>
<keyword evidence="5" id="KW-1185">Reference proteome</keyword>
<dbReference type="InterPro" id="IPR051128">
    <property type="entry name" value="EgtD_Methyltrsf_superfamily"/>
</dbReference>
<sequence length="612" mass="69999">MTESQRAKVKKQRLRGYLPSQDGLRKLEEKRFLKGYSYETLANEAGLASDDQVKRLFHPHWGRKVQRETIEKIARVLDLTPTDIITQDEWSLPDKEPNVDSTKILLSDHSQDTSFAQQLRGALEAAEQAVFITEVQSSDKELNGYDCFLLLVSSHSADISDIVMKEIGRVRQLRDAQSDGKPVILLIHVGSPMSLPLNHVLHKELQGIPQWQWPQTNISTLVQEVLESLEAEPPVPMGNPDGWGQFLQNVSNLNLSRNWLLTYIGEDQLLKLGALVNDLINKGDRRIQSGYSYWGVGPVQMWDRACNDPTYHMRKNISEFPHYAKQLAHLVDKERYNFVSLGVGEGRKDRSIISDFFNKNRSAKPREDFLYIPVDMSLDMLRIAVEKIQETNPLPLHRCVAIQKDIETLNGMQEIAYIAQSLGAQKPILYGFIGNTIANVESPKQVLNNIVNAMKSDDLLLFEAQIIKASALESQQRQETLESVRREYLSDSFGRFAVSALLQNTDLTIAPTEKDNSYVVDVYLQQWEYGQVLQIDCFFENNTDRSLYMTLVNEQTVKLDEKERIRLYRSRKFTQPSLQNFVQASDLSILGEKHYLSEKGTGFMVMMLKRQN</sequence>
<organism evidence="4 5">
    <name type="scientific">Komarekiella delphini-convector SJRDD-AB1</name>
    <dbReference type="NCBI Taxonomy" id="2593771"/>
    <lineage>
        <taxon>Bacteria</taxon>
        <taxon>Bacillati</taxon>
        <taxon>Cyanobacteriota</taxon>
        <taxon>Cyanophyceae</taxon>
        <taxon>Nostocales</taxon>
        <taxon>Nostocaceae</taxon>
        <taxon>Komarekiella</taxon>
        <taxon>Komarekiella delphini-convector</taxon>
    </lineage>
</organism>